<gene>
    <name evidence="1" type="ORF">SAMN05421642_102539</name>
</gene>
<accession>A0A239ES75</accession>
<protein>
    <submittedName>
        <fullName evidence="1">Uncharacterized protein</fullName>
    </submittedName>
</protein>
<dbReference type="Proteomes" id="UP000198327">
    <property type="component" value="Unassembled WGS sequence"/>
</dbReference>
<organism evidence="1 2">
    <name type="scientific">Rhodococcoides kyotonense</name>
    <dbReference type="NCBI Taxonomy" id="398843"/>
    <lineage>
        <taxon>Bacteria</taxon>
        <taxon>Bacillati</taxon>
        <taxon>Actinomycetota</taxon>
        <taxon>Actinomycetes</taxon>
        <taxon>Mycobacteriales</taxon>
        <taxon>Nocardiaceae</taxon>
        <taxon>Rhodococcoides</taxon>
    </lineage>
</organism>
<proteinExistence type="predicted"/>
<sequence length="41" mass="4350">MIRALLFGLSCQGFLPVFEVDDFGTARPGSKSVMAATESVT</sequence>
<evidence type="ECO:0000313" key="2">
    <source>
        <dbReference type="Proteomes" id="UP000198327"/>
    </source>
</evidence>
<name>A0A239ES75_9NOCA</name>
<evidence type="ECO:0000313" key="1">
    <source>
        <dbReference type="EMBL" id="SNS47505.1"/>
    </source>
</evidence>
<dbReference type="EMBL" id="FZOW01000002">
    <property type="protein sequence ID" value="SNS47505.1"/>
    <property type="molecule type" value="Genomic_DNA"/>
</dbReference>
<reference evidence="2" key="1">
    <citation type="submission" date="2017-06" db="EMBL/GenBank/DDBJ databases">
        <authorList>
            <person name="Varghese N."/>
            <person name="Submissions S."/>
        </authorList>
    </citation>
    <scope>NUCLEOTIDE SEQUENCE [LARGE SCALE GENOMIC DNA]</scope>
    <source>
        <strain evidence="2">JCM 23211</strain>
    </source>
</reference>
<keyword evidence="2" id="KW-1185">Reference proteome</keyword>
<dbReference type="AlphaFoldDB" id="A0A239ES75"/>